<dbReference type="Gene3D" id="3.90.470.20">
    <property type="entry name" value="4'-phosphopantetheinyl transferase domain"/>
    <property type="match status" value="2"/>
</dbReference>
<sequence length="354" mass="40523">MLLFIGERCQSMAVYNAKLVYYLFIFLDIVQGHHRLDPYANVIVGWSVSEAPAKMKNLNIYIEKPFNVSHLRIFPILKESNIGELLCIEDVIQCILGRLLLRHAAHVITGTPWEQIEFKRTEKGKPYLSNPSDTKFGMNITHQGDYVGFASSCTSKIGVDLMRLDKERKVFQQLRKYKLPKNYGNTGAGKTADDYINSMAKSASLNELRIMRSQPTESMKMTMFYRYWCLKEAILKATGEGILDDLSRIDFQVDMNDRYRPGCFLTSTTVLLDGKLQDQWIFEETFVDGNHAAAVCKEKALPRCCLFRKDPEAKLFFSKVSLENLLEYATIMNPLADNATAAYENLINKPRKTF</sequence>
<evidence type="ECO:0000256" key="4">
    <source>
        <dbReference type="ARBA" id="ARBA00022679"/>
    </source>
</evidence>
<evidence type="ECO:0000256" key="7">
    <source>
        <dbReference type="ARBA" id="ARBA00048641"/>
    </source>
</evidence>
<protein>
    <recommendedName>
        <fullName evidence="3">L-aminoadipate-semialdehyde dehydrogenase-phosphopantetheinyl transferase</fullName>
        <ecNumber evidence="2">2.7.8.7</ecNumber>
    </recommendedName>
    <alternativeName>
        <fullName evidence="5">4'-phosphopantetheinyl transferase</fullName>
    </alternativeName>
    <alternativeName>
        <fullName evidence="6">Alpha-aminoadipic semialdehyde dehydrogenase-phosphopantetheinyl transferase</fullName>
    </alternativeName>
</protein>
<dbReference type="Pfam" id="PF22624">
    <property type="entry name" value="AASDHPPT_N"/>
    <property type="match status" value="1"/>
</dbReference>
<dbReference type="AlphaFoldDB" id="A0A0D8XG39"/>
<comment type="catalytic activity">
    <reaction evidence="8">
        <text>apo-[ACP] + acetyl-CoA = acetyl-[ACP] + adenosine 3',5'-bisphosphate + H(+)</text>
        <dbReference type="Rhea" id="RHEA:46564"/>
        <dbReference type="Rhea" id="RHEA-COMP:9621"/>
        <dbReference type="Rhea" id="RHEA-COMP:9690"/>
        <dbReference type="ChEBI" id="CHEBI:15378"/>
        <dbReference type="ChEBI" id="CHEBI:29999"/>
        <dbReference type="ChEBI" id="CHEBI:57288"/>
        <dbReference type="ChEBI" id="CHEBI:58343"/>
        <dbReference type="ChEBI" id="CHEBI:78446"/>
    </reaction>
    <physiologicalReaction direction="left-to-right" evidence="8">
        <dbReference type="Rhea" id="RHEA:46565"/>
    </physiologicalReaction>
</comment>
<dbReference type="InterPro" id="IPR050559">
    <property type="entry name" value="P-Pant_transferase_sf"/>
</dbReference>
<dbReference type="GO" id="GO:0005829">
    <property type="term" value="C:cytosol"/>
    <property type="evidence" value="ECO:0007669"/>
    <property type="project" value="TreeGrafter"/>
</dbReference>
<comment type="similarity">
    <text evidence="1">Belongs to the P-Pant transferase superfamily. AcpS family.</text>
</comment>
<evidence type="ECO:0000256" key="1">
    <source>
        <dbReference type="ARBA" id="ARBA00006195"/>
    </source>
</evidence>
<proteinExistence type="inferred from homology"/>
<dbReference type="FunFam" id="3.90.470.20:FF:000003">
    <property type="entry name" value="L-aminoadipate-semialdehyde dehydrogenase-phosphopantetheinyl transferase"/>
    <property type="match status" value="1"/>
</dbReference>
<evidence type="ECO:0000256" key="2">
    <source>
        <dbReference type="ARBA" id="ARBA00013172"/>
    </source>
</evidence>
<dbReference type="EC" id="2.7.8.7" evidence="2"/>
<keyword evidence="4 11" id="KW-0808">Transferase</keyword>
<dbReference type="GO" id="GO:0000287">
    <property type="term" value="F:magnesium ion binding"/>
    <property type="evidence" value="ECO:0007669"/>
    <property type="project" value="InterPro"/>
</dbReference>
<evidence type="ECO:0000256" key="6">
    <source>
        <dbReference type="ARBA" id="ARBA00033443"/>
    </source>
</evidence>
<dbReference type="InterPro" id="IPR055066">
    <property type="entry name" value="AASDHPPT_N"/>
</dbReference>
<reference evidence="11 12" key="1">
    <citation type="submission" date="2013-11" db="EMBL/GenBank/DDBJ databases">
        <title>Draft genome of the bovine lungworm Dictyocaulus viviparus.</title>
        <authorList>
            <person name="Mitreva M."/>
        </authorList>
    </citation>
    <scope>NUCLEOTIDE SEQUENCE [LARGE SCALE GENOMIC DNA]</scope>
    <source>
        <strain evidence="11 12">HannoverDv2000</strain>
    </source>
</reference>
<evidence type="ECO:0000259" key="9">
    <source>
        <dbReference type="Pfam" id="PF01648"/>
    </source>
</evidence>
<evidence type="ECO:0000259" key="10">
    <source>
        <dbReference type="Pfam" id="PF22624"/>
    </source>
</evidence>
<reference evidence="12" key="2">
    <citation type="journal article" date="2016" name="Sci. Rep.">
        <title>Dictyocaulus viviparus genome, variome and transcriptome elucidate lungworm biology and support future intervention.</title>
        <authorList>
            <person name="McNulty S.N."/>
            <person name="Strube C."/>
            <person name="Rosa B.A."/>
            <person name="Martin J.C."/>
            <person name="Tyagi R."/>
            <person name="Choi Y.J."/>
            <person name="Wang Q."/>
            <person name="Hallsworth Pepin K."/>
            <person name="Zhang X."/>
            <person name="Ozersky P."/>
            <person name="Wilson R.K."/>
            <person name="Sternberg P.W."/>
            <person name="Gasser R.B."/>
            <person name="Mitreva M."/>
        </authorList>
    </citation>
    <scope>NUCLEOTIDE SEQUENCE [LARGE SCALE GENOMIC DNA]</scope>
    <source>
        <strain evidence="12">HannoverDv2000</strain>
    </source>
</reference>
<dbReference type="OrthoDB" id="26719at2759"/>
<dbReference type="PANTHER" id="PTHR12215:SF23">
    <property type="entry name" value="L-AMINOADIPATE-SEMIALDEHYDE DEHYDROGENASE-PHOSPHOPANTETHEINYL TRANSFERASE"/>
    <property type="match status" value="1"/>
</dbReference>
<dbReference type="PANTHER" id="PTHR12215">
    <property type="entry name" value="PHOSPHOPANTETHEINE TRANSFERASE"/>
    <property type="match status" value="1"/>
</dbReference>
<feature type="domain" description="4'-phosphopantetheinyl transferase" evidence="9">
    <location>
        <begin position="157"/>
        <end position="296"/>
    </location>
</feature>
<gene>
    <name evidence="11" type="ORF">DICVIV_11318</name>
</gene>
<dbReference type="InterPro" id="IPR037143">
    <property type="entry name" value="4-PPantetheinyl_Trfase_dom_sf"/>
</dbReference>
<name>A0A0D8XG39_DICVI</name>
<evidence type="ECO:0000256" key="3">
    <source>
        <dbReference type="ARBA" id="ARBA00016301"/>
    </source>
</evidence>
<evidence type="ECO:0000313" key="12">
    <source>
        <dbReference type="Proteomes" id="UP000053766"/>
    </source>
</evidence>
<organism evidence="11 12">
    <name type="scientific">Dictyocaulus viviparus</name>
    <name type="common">Bovine lungworm</name>
    <dbReference type="NCBI Taxonomy" id="29172"/>
    <lineage>
        <taxon>Eukaryota</taxon>
        <taxon>Metazoa</taxon>
        <taxon>Ecdysozoa</taxon>
        <taxon>Nematoda</taxon>
        <taxon>Chromadorea</taxon>
        <taxon>Rhabditida</taxon>
        <taxon>Rhabditina</taxon>
        <taxon>Rhabditomorpha</taxon>
        <taxon>Strongyloidea</taxon>
        <taxon>Metastrongylidae</taxon>
        <taxon>Dictyocaulus</taxon>
    </lineage>
</organism>
<dbReference type="SUPFAM" id="SSF56214">
    <property type="entry name" value="4'-phosphopantetheinyl transferase"/>
    <property type="match status" value="2"/>
</dbReference>
<comment type="catalytic activity">
    <reaction evidence="7">
        <text>apo-[ACP] + CoA = holo-[ACP] + adenosine 3',5'-bisphosphate + H(+)</text>
        <dbReference type="Rhea" id="RHEA:12068"/>
        <dbReference type="Rhea" id="RHEA-COMP:9685"/>
        <dbReference type="Rhea" id="RHEA-COMP:9690"/>
        <dbReference type="ChEBI" id="CHEBI:15378"/>
        <dbReference type="ChEBI" id="CHEBI:29999"/>
        <dbReference type="ChEBI" id="CHEBI:57287"/>
        <dbReference type="ChEBI" id="CHEBI:58343"/>
        <dbReference type="ChEBI" id="CHEBI:64479"/>
        <dbReference type="EC" id="2.7.8.7"/>
    </reaction>
    <physiologicalReaction direction="left-to-right" evidence="7">
        <dbReference type="Rhea" id="RHEA:12069"/>
    </physiologicalReaction>
</comment>
<dbReference type="EMBL" id="KN716638">
    <property type="protein sequence ID" value="KJH42684.1"/>
    <property type="molecule type" value="Genomic_DNA"/>
</dbReference>
<dbReference type="Pfam" id="PF01648">
    <property type="entry name" value="ACPS"/>
    <property type="match status" value="1"/>
</dbReference>
<evidence type="ECO:0000256" key="8">
    <source>
        <dbReference type="ARBA" id="ARBA00048794"/>
    </source>
</evidence>
<accession>A0A0D8XG39</accession>
<dbReference type="Proteomes" id="UP000053766">
    <property type="component" value="Unassembled WGS sequence"/>
</dbReference>
<dbReference type="GO" id="GO:0008897">
    <property type="term" value="F:holo-[acyl-carrier-protein] synthase activity"/>
    <property type="evidence" value="ECO:0007669"/>
    <property type="project" value="UniProtKB-EC"/>
</dbReference>
<feature type="domain" description="4'-phosphopantetheinyl transferase N-terminal" evidence="10">
    <location>
        <begin position="79"/>
        <end position="153"/>
    </location>
</feature>
<dbReference type="STRING" id="29172.A0A0D8XG39"/>
<keyword evidence="12" id="KW-1185">Reference proteome</keyword>
<evidence type="ECO:0000313" key="11">
    <source>
        <dbReference type="EMBL" id="KJH42684.1"/>
    </source>
</evidence>
<dbReference type="GO" id="GO:0019878">
    <property type="term" value="P:lysine biosynthetic process via aminoadipic acid"/>
    <property type="evidence" value="ECO:0007669"/>
    <property type="project" value="TreeGrafter"/>
</dbReference>
<evidence type="ECO:0000256" key="5">
    <source>
        <dbReference type="ARBA" id="ARBA00030484"/>
    </source>
</evidence>
<dbReference type="InterPro" id="IPR008278">
    <property type="entry name" value="4-PPantetheinyl_Trfase_dom"/>
</dbReference>